<keyword evidence="3" id="KW-1185">Reference proteome</keyword>
<feature type="transmembrane region" description="Helical" evidence="1">
    <location>
        <begin position="137"/>
        <end position="158"/>
    </location>
</feature>
<dbReference type="HOGENOM" id="CLU_028166_4_0_9"/>
<feature type="transmembrane region" description="Helical" evidence="1">
    <location>
        <begin position="217"/>
        <end position="237"/>
    </location>
</feature>
<sequence>MESNLTKKLINKKTYIYITTIIISILLLYIGNRFTTNNLDILKDVDGVEAQTASVVKIIKTSKTEYNLGGDIPNEGKDIAFSAKLLSGKDKDKQITAYQTIDPFIGASQKEVEPGDKVILYKLDNKDSEYDWVMAEYLRTNVLLVLGIIFFILLLIFGRSKGFNTILSLIFTFAAIFAVFVPAVLQGFNIYIWSIITCLFIICMTLLIVYGPSKKSFSAGIGCIGGVLVSGILIAIMDKLLKLTGLVSEESLYLLRINTKHPIDLKAIVFAAILIGAIGAIMDVSMSIAASLAEIQEKLEYTPFSLLLKSGISIGKDIMGTMANTLILAYIGSSLSVVLLLVSYNSSLIELLNKEMIVVEILQSLIGSIGILFTMPLTSLVCSYLYSDRIKLPKIDVTGLDKTKIPDEDDYNDGWR</sequence>
<dbReference type="EMBL" id="CP001348">
    <property type="protein sequence ID" value="ACL75006.1"/>
    <property type="molecule type" value="Genomic_DNA"/>
</dbReference>
<dbReference type="STRING" id="394503.Ccel_0625"/>
<dbReference type="OrthoDB" id="5753718at2"/>
<dbReference type="PANTHER" id="PTHR41771:SF1">
    <property type="entry name" value="MEMBRANE PROTEIN"/>
    <property type="match status" value="1"/>
</dbReference>
<dbReference type="KEGG" id="cce:Ccel_0625"/>
<accession>B8I782</accession>
<keyword evidence="1" id="KW-0812">Transmembrane</keyword>
<dbReference type="Proteomes" id="UP000001349">
    <property type="component" value="Chromosome"/>
</dbReference>
<dbReference type="eggNOG" id="COG5438">
    <property type="taxonomic scope" value="Bacteria"/>
</dbReference>
<protein>
    <submittedName>
        <fullName evidence="2">YibE/F family protein</fullName>
    </submittedName>
</protein>
<organism evidence="2 3">
    <name type="scientific">Ruminiclostridium cellulolyticum (strain ATCC 35319 / DSM 5812 / JCM 6584 / H10)</name>
    <name type="common">Clostridium cellulolyticum</name>
    <dbReference type="NCBI Taxonomy" id="394503"/>
    <lineage>
        <taxon>Bacteria</taxon>
        <taxon>Bacillati</taxon>
        <taxon>Bacillota</taxon>
        <taxon>Clostridia</taxon>
        <taxon>Eubacteriales</taxon>
        <taxon>Oscillospiraceae</taxon>
        <taxon>Ruminiclostridium</taxon>
    </lineage>
</organism>
<keyword evidence="1" id="KW-1133">Transmembrane helix</keyword>
<name>B8I782_RUMCH</name>
<evidence type="ECO:0000256" key="1">
    <source>
        <dbReference type="SAM" id="Phobius"/>
    </source>
</evidence>
<feature type="transmembrane region" description="Helical" evidence="1">
    <location>
        <begin position="165"/>
        <end position="184"/>
    </location>
</feature>
<feature type="transmembrane region" description="Helical" evidence="1">
    <location>
        <begin position="364"/>
        <end position="386"/>
    </location>
</feature>
<feature type="transmembrane region" description="Helical" evidence="1">
    <location>
        <begin position="268"/>
        <end position="293"/>
    </location>
</feature>
<feature type="transmembrane region" description="Helical" evidence="1">
    <location>
        <begin position="190"/>
        <end position="210"/>
    </location>
</feature>
<keyword evidence="1" id="KW-0472">Membrane</keyword>
<gene>
    <name evidence="2" type="ordered locus">Ccel_0625</name>
</gene>
<dbReference type="AlphaFoldDB" id="B8I782"/>
<evidence type="ECO:0000313" key="3">
    <source>
        <dbReference type="Proteomes" id="UP000001349"/>
    </source>
</evidence>
<dbReference type="RefSeq" id="WP_015924175.1">
    <property type="nucleotide sequence ID" value="NC_011898.1"/>
</dbReference>
<reference evidence="2 3" key="1">
    <citation type="submission" date="2009-01" db="EMBL/GenBank/DDBJ databases">
        <title>Complete sequence of Clostridium cellulolyticum H10.</title>
        <authorList>
            <consortium name="US DOE Joint Genome Institute"/>
            <person name="Lucas S."/>
            <person name="Copeland A."/>
            <person name="Lapidus A."/>
            <person name="Glavina del Rio T."/>
            <person name="Dalin E."/>
            <person name="Tice H."/>
            <person name="Bruce D."/>
            <person name="Goodwin L."/>
            <person name="Pitluck S."/>
            <person name="Chertkov O."/>
            <person name="Saunders E."/>
            <person name="Brettin T."/>
            <person name="Detter J.C."/>
            <person name="Han C."/>
            <person name="Larimer F."/>
            <person name="Land M."/>
            <person name="Hauser L."/>
            <person name="Kyrpides N."/>
            <person name="Ivanova N."/>
            <person name="Zhou J."/>
            <person name="Richardson P."/>
        </authorList>
    </citation>
    <scope>NUCLEOTIDE SEQUENCE [LARGE SCALE GENOMIC DNA]</scope>
    <source>
        <strain evidence="3">ATCC 35319 / DSM 5812 / JCM 6584 / H10</strain>
    </source>
</reference>
<feature type="transmembrane region" description="Helical" evidence="1">
    <location>
        <begin position="14"/>
        <end position="31"/>
    </location>
</feature>
<dbReference type="PANTHER" id="PTHR41771">
    <property type="entry name" value="MEMBRANE PROTEIN-RELATED"/>
    <property type="match status" value="1"/>
</dbReference>
<evidence type="ECO:0000313" key="2">
    <source>
        <dbReference type="EMBL" id="ACL75006.1"/>
    </source>
</evidence>
<dbReference type="InterPro" id="IPR012507">
    <property type="entry name" value="YibE_F"/>
</dbReference>
<feature type="transmembrane region" description="Helical" evidence="1">
    <location>
        <begin position="326"/>
        <end position="344"/>
    </location>
</feature>
<dbReference type="Pfam" id="PF07907">
    <property type="entry name" value="YibE_F"/>
    <property type="match status" value="1"/>
</dbReference>
<proteinExistence type="predicted"/>